<evidence type="ECO:0000256" key="5">
    <source>
        <dbReference type="ARBA" id="ARBA00022692"/>
    </source>
</evidence>
<dbReference type="EMBL" id="BMIV01000008">
    <property type="protein sequence ID" value="GGF71440.1"/>
    <property type="molecule type" value="Genomic_DNA"/>
</dbReference>
<dbReference type="Pfam" id="PF01066">
    <property type="entry name" value="CDP-OH_P_transf"/>
    <property type="match status" value="1"/>
</dbReference>
<sequence length="250" mass="26543">MSQHPDRRPRLSVVQLLPNILTLAALCAGLTAIRLAGVEEFDRAAALIILAAVLDGLDGRLARRLRSESAMGAELDSLCDFVNFGVAPVLVLHFWAYGGAGGLGWIAALVYATACALRLARFNISSRDALASAMPKTSFTGVPSPAGAMLALLPIFVANLIPGAVLPGPASAFWIVVVAALMVSRLPTPAIRPVRVRPDQARLLLIGAVAVGAALLTYPWLTLVLLDLAYLLLLLAGWIRLRRRQSQKDA</sequence>
<dbReference type="PANTHER" id="PTHR14269:SF61">
    <property type="entry name" value="CDP-DIACYLGLYCEROL--SERINE O-PHOSPHATIDYLTRANSFERASE"/>
    <property type="match status" value="1"/>
</dbReference>
<organism evidence="13 14">
    <name type="scientific">Paracoccus acridae</name>
    <dbReference type="NCBI Taxonomy" id="1795310"/>
    <lineage>
        <taxon>Bacteria</taxon>
        <taxon>Pseudomonadati</taxon>
        <taxon>Pseudomonadota</taxon>
        <taxon>Alphaproteobacteria</taxon>
        <taxon>Rhodobacterales</taxon>
        <taxon>Paracoccaceae</taxon>
        <taxon>Paracoccus</taxon>
    </lineage>
</organism>
<evidence type="ECO:0000256" key="2">
    <source>
        <dbReference type="ARBA" id="ARBA00010441"/>
    </source>
</evidence>
<dbReference type="RefSeq" id="WP_188715355.1">
    <property type="nucleotide sequence ID" value="NZ_BMIV01000008.1"/>
</dbReference>
<feature type="transmembrane region" description="Helical" evidence="12">
    <location>
        <begin position="200"/>
        <end position="218"/>
    </location>
</feature>
<keyword evidence="10" id="KW-1208">Phospholipid metabolism</keyword>
<dbReference type="InterPro" id="IPR043130">
    <property type="entry name" value="CDP-OH_PTrfase_TM_dom"/>
</dbReference>
<keyword evidence="6 12" id="KW-1133">Transmembrane helix</keyword>
<dbReference type="PROSITE" id="PS00379">
    <property type="entry name" value="CDP_ALCOHOL_P_TRANSF"/>
    <property type="match status" value="1"/>
</dbReference>
<evidence type="ECO:0000256" key="3">
    <source>
        <dbReference type="ARBA" id="ARBA00022516"/>
    </source>
</evidence>
<keyword evidence="5 12" id="KW-0812">Transmembrane</keyword>
<dbReference type="Gene3D" id="1.20.120.1760">
    <property type="match status" value="1"/>
</dbReference>
<protein>
    <submittedName>
        <fullName evidence="13">CDP-diacylglycerol--serine O-phosphatidyltransferase</fullName>
    </submittedName>
</protein>
<keyword evidence="9" id="KW-0594">Phospholipid biosynthesis</keyword>
<evidence type="ECO:0000313" key="13">
    <source>
        <dbReference type="EMBL" id="GGF71440.1"/>
    </source>
</evidence>
<keyword evidence="8 12" id="KW-0472">Membrane</keyword>
<evidence type="ECO:0000256" key="10">
    <source>
        <dbReference type="ARBA" id="ARBA00023264"/>
    </source>
</evidence>
<proteinExistence type="inferred from homology"/>
<dbReference type="InterPro" id="IPR050324">
    <property type="entry name" value="CDP-alcohol_PTase-I"/>
</dbReference>
<reference evidence="14" key="1">
    <citation type="journal article" date="2019" name="Int. J. Syst. Evol. Microbiol.">
        <title>The Global Catalogue of Microorganisms (GCM) 10K type strain sequencing project: providing services to taxonomists for standard genome sequencing and annotation.</title>
        <authorList>
            <consortium name="The Broad Institute Genomics Platform"/>
            <consortium name="The Broad Institute Genome Sequencing Center for Infectious Disease"/>
            <person name="Wu L."/>
            <person name="Ma J."/>
        </authorList>
    </citation>
    <scope>NUCLEOTIDE SEQUENCE [LARGE SCALE GENOMIC DNA]</scope>
    <source>
        <strain evidence="14">CGMCC 1.15419</strain>
    </source>
</reference>
<name>A0ABQ1VJK8_9RHOB</name>
<keyword evidence="7" id="KW-0443">Lipid metabolism</keyword>
<dbReference type="InterPro" id="IPR048254">
    <property type="entry name" value="CDP_ALCOHOL_P_TRANSF_CS"/>
</dbReference>
<dbReference type="Proteomes" id="UP000640509">
    <property type="component" value="Unassembled WGS sequence"/>
</dbReference>
<evidence type="ECO:0000256" key="4">
    <source>
        <dbReference type="ARBA" id="ARBA00022679"/>
    </source>
</evidence>
<dbReference type="InterPro" id="IPR000462">
    <property type="entry name" value="CDP-OH_P_trans"/>
</dbReference>
<comment type="subcellular location">
    <subcellularLocation>
        <location evidence="1">Membrane</location>
        <topology evidence="1">Multi-pass membrane protein</topology>
    </subcellularLocation>
</comment>
<evidence type="ECO:0000256" key="7">
    <source>
        <dbReference type="ARBA" id="ARBA00023098"/>
    </source>
</evidence>
<evidence type="ECO:0000256" key="6">
    <source>
        <dbReference type="ARBA" id="ARBA00022989"/>
    </source>
</evidence>
<feature type="transmembrane region" description="Helical" evidence="12">
    <location>
        <begin position="141"/>
        <end position="165"/>
    </location>
</feature>
<keyword evidence="14" id="KW-1185">Reference proteome</keyword>
<feature type="transmembrane region" description="Helical" evidence="12">
    <location>
        <begin position="102"/>
        <end position="120"/>
    </location>
</feature>
<keyword evidence="4 11" id="KW-0808">Transferase</keyword>
<feature type="transmembrane region" description="Helical" evidence="12">
    <location>
        <begin position="12"/>
        <end position="35"/>
    </location>
</feature>
<dbReference type="PANTHER" id="PTHR14269">
    <property type="entry name" value="CDP-DIACYLGLYCEROL--GLYCEROL-3-PHOSPHATE 3-PHOSPHATIDYLTRANSFERASE-RELATED"/>
    <property type="match status" value="1"/>
</dbReference>
<feature type="transmembrane region" description="Helical" evidence="12">
    <location>
        <begin position="224"/>
        <end position="241"/>
    </location>
</feature>
<keyword evidence="3" id="KW-0444">Lipid biosynthesis</keyword>
<feature type="transmembrane region" description="Helical" evidence="12">
    <location>
        <begin position="171"/>
        <end position="188"/>
    </location>
</feature>
<evidence type="ECO:0000313" key="14">
    <source>
        <dbReference type="Proteomes" id="UP000640509"/>
    </source>
</evidence>
<accession>A0ABQ1VJK8</accession>
<evidence type="ECO:0000256" key="11">
    <source>
        <dbReference type="RuleBase" id="RU003750"/>
    </source>
</evidence>
<evidence type="ECO:0000256" key="9">
    <source>
        <dbReference type="ARBA" id="ARBA00023209"/>
    </source>
</evidence>
<gene>
    <name evidence="13" type="primary">pssA</name>
    <name evidence="13" type="ORF">GCM10011402_25010</name>
</gene>
<evidence type="ECO:0000256" key="12">
    <source>
        <dbReference type="SAM" id="Phobius"/>
    </source>
</evidence>
<comment type="similarity">
    <text evidence="2 11">Belongs to the CDP-alcohol phosphatidyltransferase class-I family.</text>
</comment>
<comment type="caution">
    <text evidence="13">The sequence shown here is derived from an EMBL/GenBank/DDBJ whole genome shotgun (WGS) entry which is preliminary data.</text>
</comment>
<evidence type="ECO:0000256" key="8">
    <source>
        <dbReference type="ARBA" id="ARBA00023136"/>
    </source>
</evidence>
<evidence type="ECO:0000256" key="1">
    <source>
        <dbReference type="ARBA" id="ARBA00004141"/>
    </source>
</evidence>